<proteinExistence type="predicted"/>
<comment type="caution">
    <text evidence="1">The sequence shown here is derived from an EMBL/GenBank/DDBJ whole genome shotgun (WGS) entry which is preliminary data.</text>
</comment>
<name>A0A5B0RAK1_PUCGR</name>
<dbReference type="AlphaFoldDB" id="A0A5B0RAK1"/>
<protein>
    <submittedName>
        <fullName evidence="1">Serine/threonine-protein phosphatase 2A activator</fullName>
    </submittedName>
</protein>
<evidence type="ECO:0000313" key="1">
    <source>
        <dbReference type="EMBL" id="KAA1122348.1"/>
    </source>
</evidence>
<gene>
    <name evidence="1" type="primary">PPP2R4_2</name>
    <name evidence="1" type="ORF">PGTUg99_036913</name>
</gene>
<sequence>MDTNTEPVNPHTKEPEMITRSITKPRKLIISNVHLRGFIDPVTLAEVVEFIESLDQSIIDLPLDRLLPLAETLSI</sequence>
<dbReference type="EMBL" id="VDEP01000236">
    <property type="protein sequence ID" value="KAA1122348.1"/>
    <property type="molecule type" value="Genomic_DNA"/>
</dbReference>
<evidence type="ECO:0000313" key="2">
    <source>
        <dbReference type="Proteomes" id="UP000325313"/>
    </source>
</evidence>
<accession>A0A5B0RAK1</accession>
<organism evidence="1 2">
    <name type="scientific">Puccinia graminis f. sp. tritici</name>
    <dbReference type="NCBI Taxonomy" id="56615"/>
    <lineage>
        <taxon>Eukaryota</taxon>
        <taxon>Fungi</taxon>
        <taxon>Dikarya</taxon>
        <taxon>Basidiomycota</taxon>
        <taxon>Pucciniomycotina</taxon>
        <taxon>Pucciniomycetes</taxon>
        <taxon>Pucciniales</taxon>
        <taxon>Pucciniaceae</taxon>
        <taxon>Puccinia</taxon>
    </lineage>
</organism>
<dbReference type="Proteomes" id="UP000325313">
    <property type="component" value="Unassembled WGS sequence"/>
</dbReference>
<reference evidence="1 2" key="1">
    <citation type="submission" date="2019-05" db="EMBL/GenBank/DDBJ databases">
        <title>Emergence of the Ug99 lineage of the wheat stem rust pathogen through somatic hybridization.</title>
        <authorList>
            <person name="Li F."/>
            <person name="Upadhyaya N.M."/>
            <person name="Sperschneider J."/>
            <person name="Matny O."/>
            <person name="Nguyen-Phuc H."/>
            <person name="Mago R."/>
            <person name="Raley C."/>
            <person name="Miller M.E."/>
            <person name="Silverstein K.A.T."/>
            <person name="Henningsen E."/>
            <person name="Hirsch C.D."/>
            <person name="Visser B."/>
            <person name="Pretorius Z.A."/>
            <person name="Steffenson B.J."/>
            <person name="Schwessinger B."/>
            <person name="Dodds P.N."/>
            <person name="Figueroa M."/>
        </authorList>
    </citation>
    <scope>NUCLEOTIDE SEQUENCE [LARGE SCALE GENOMIC DNA]</scope>
    <source>
        <strain evidence="1 2">Ug99</strain>
    </source>
</reference>